<evidence type="ECO:0000313" key="2">
    <source>
        <dbReference type="Proteomes" id="UP000020681"/>
    </source>
</evidence>
<comment type="caution">
    <text evidence="1">The sequence shown here is derived from an EMBL/GenBank/DDBJ whole genome shotgun (WGS) entry which is preliminary data.</text>
</comment>
<reference evidence="1 2" key="1">
    <citation type="submission" date="2014-01" db="EMBL/GenBank/DDBJ databases">
        <authorList>
            <person name="Dobos K."/>
            <person name="Lenaerts A."/>
            <person name="Ordway D."/>
            <person name="DeGroote M.A."/>
            <person name="Parker T."/>
            <person name="Sizemore C."/>
            <person name="Tallon L.J."/>
            <person name="Sadzewicz L.K."/>
            <person name="Sengamalay N."/>
            <person name="Fraser C.M."/>
            <person name="Hine E."/>
            <person name="Shefchek K.A."/>
            <person name="Das S.P."/>
            <person name="Tettelin H."/>
        </authorList>
    </citation>
    <scope>NUCLEOTIDE SEQUENCE [LARGE SCALE GENOMIC DNA]</scope>
    <source>
        <strain evidence="1 2">Harvey</strain>
    </source>
</reference>
<sequence length="51" mass="5410">MPPHAPVIIATLFSSSAVMVFEFCRHASLPFPGVTAAVIDANRPVRASGSW</sequence>
<evidence type="ECO:0000313" key="1">
    <source>
        <dbReference type="EMBL" id="EUA94198.1"/>
    </source>
</evidence>
<organism evidence="1 2">
    <name type="scientific">Mycobacterium ulcerans str. Harvey</name>
    <dbReference type="NCBI Taxonomy" id="1299332"/>
    <lineage>
        <taxon>Bacteria</taxon>
        <taxon>Bacillati</taxon>
        <taxon>Actinomycetota</taxon>
        <taxon>Actinomycetes</taxon>
        <taxon>Mycobacteriales</taxon>
        <taxon>Mycobacteriaceae</taxon>
        <taxon>Mycobacterium</taxon>
        <taxon>Mycobacterium ulcerans group</taxon>
    </lineage>
</organism>
<keyword evidence="2" id="KW-1185">Reference proteome</keyword>
<gene>
    <name evidence="1" type="ORF">I551_8564</name>
</gene>
<proteinExistence type="predicted"/>
<protein>
    <submittedName>
        <fullName evidence="1">Uncharacterized protein</fullName>
    </submittedName>
</protein>
<name>A0ABN0RAI6_MYCUL</name>
<dbReference type="EMBL" id="JAOL01000011">
    <property type="protein sequence ID" value="EUA94198.1"/>
    <property type="molecule type" value="Genomic_DNA"/>
</dbReference>
<accession>A0ABN0RAI6</accession>
<dbReference type="Proteomes" id="UP000020681">
    <property type="component" value="Unassembled WGS sequence"/>
</dbReference>